<dbReference type="Gene3D" id="3.90.190.10">
    <property type="entry name" value="Protein tyrosine phosphatase superfamily"/>
    <property type="match status" value="1"/>
</dbReference>
<dbReference type="InterPro" id="IPR029021">
    <property type="entry name" value="Prot-tyrosine_phosphatase-like"/>
</dbReference>
<dbReference type="FunFam" id="3.90.190.10:FF:000157">
    <property type="entry name" value="Protein-tyrosine phosphatase"/>
    <property type="match status" value="1"/>
</dbReference>
<evidence type="ECO:0000256" key="1">
    <source>
        <dbReference type="ARBA" id="ARBA00022801"/>
    </source>
</evidence>
<feature type="domain" description="Tyrosine-protein phosphatase" evidence="3">
    <location>
        <begin position="4"/>
        <end position="152"/>
    </location>
</feature>
<gene>
    <name evidence="5" type="ORF">QQ91_0006635</name>
</gene>
<dbReference type="PROSITE" id="PS50054">
    <property type="entry name" value="TYR_PHOSPHATASE_DUAL"/>
    <property type="match status" value="1"/>
</dbReference>
<accession>A0ABD4T1P3</accession>
<comment type="caution">
    <text evidence="5">The sequence shown here is derived from an EMBL/GenBank/DDBJ whole genome shotgun (WGS) entry which is preliminary data.</text>
</comment>
<dbReference type="SMART" id="SM00195">
    <property type="entry name" value="DSPc"/>
    <property type="match status" value="1"/>
</dbReference>
<dbReference type="Pfam" id="PF00782">
    <property type="entry name" value="DSPc"/>
    <property type="match status" value="1"/>
</dbReference>
<reference evidence="5 6" key="1">
    <citation type="journal article" date="2015" name="Genome Announc.">
        <title>Draft Genome Sequence of Filamentous Marine Cyanobacterium Lyngbya confervoides Strain BDU141951.</title>
        <authorList>
            <person name="Chandrababunaidu M.M."/>
            <person name="Sen D."/>
            <person name="Tripathy S."/>
        </authorList>
    </citation>
    <scope>NUCLEOTIDE SEQUENCE [LARGE SCALE GENOMIC DNA]</scope>
    <source>
        <strain evidence="5 6">BDU141951</strain>
    </source>
</reference>
<evidence type="ECO:0000313" key="5">
    <source>
        <dbReference type="EMBL" id="MCM1982499.1"/>
    </source>
</evidence>
<dbReference type="EMBL" id="JTHE03000041">
    <property type="protein sequence ID" value="MCM1982499.1"/>
    <property type="molecule type" value="Genomic_DNA"/>
</dbReference>
<dbReference type="PANTHER" id="PTHR46274:SF6">
    <property type="entry name" value="TYR_PHOSPHATASE_2 DOMAIN-CONTAINING PROTEIN"/>
    <property type="match status" value="1"/>
</dbReference>
<dbReference type="Proteomes" id="UP000031561">
    <property type="component" value="Unassembled WGS sequence"/>
</dbReference>
<dbReference type="PROSITE" id="PS00383">
    <property type="entry name" value="TYR_PHOSPHATASE_1"/>
    <property type="match status" value="1"/>
</dbReference>
<sequence length="152" mass="17149">MSKRFSWIVPEQLAVGSFPEDTSAVYKLRKEGITAVLTLTEEHEILVPDELRHNFVWERVPIPDGYTGGIPSVEQFAQAMGILNRWSQKMHSIYVHCLAGVGRSPSVCCLFMVSNQGMSLEDAIAHVKLQHSYAAPDEHQVRVMRELLLTSR</sequence>
<dbReference type="PANTHER" id="PTHR46274">
    <property type="entry name" value="PHOSPHATIDYLINOSITOL PHOSPHATASE"/>
    <property type="match status" value="1"/>
</dbReference>
<dbReference type="RefSeq" id="WP_166281291.1">
    <property type="nucleotide sequence ID" value="NZ_JTHE03000041.1"/>
</dbReference>
<evidence type="ECO:0000313" key="6">
    <source>
        <dbReference type="Proteomes" id="UP000031561"/>
    </source>
</evidence>
<dbReference type="SMART" id="SM00404">
    <property type="entry name" value="PTPc_motif"/>
    <property type="match status" value="1"/>
</dbReference>
<proteinExistence type="predicted"/>
<dbReference type="InterPro" id="IPR020422">
    <property type="entry name" value="TYR_PHOSPHATASE_DUAL_dom"/>
</dbReference>
<keyword evidence="6" id="KW-1185">Reference proteome</keyword>
<evidence type="ECO:0000259" key="4">
    <source>
        <dbReference type="PROSITE" id="PS50056"/>
    </source>
</evidence>
<keyword evidence="2" id="KW-0904">Protein phosphatase</keyword>
<dbReference type="PROSITE" id="PS50056">
    <property type="entry name" value="TYR_PHOSPHATASE_2"/>
    <property type="match status" value="1"/>
</dbReference>
<name>A0ABD4T1P3_9CYAN</name>
<dbReference type="InterPro" id="IPR000387">
    <property type="entry name" value="Tyr_Pase_dom"/>
</dbReference>
<organism evidence="5 6">
    <name type="scientific">Lyngbya confervoides BDU141951</name>
    <dbReference type="NCBI Taxonomy" id="1574623"/>
    <lineage>
        <taxon>Bacteria</taxon>
        <taxon>Bacillati</taxon>
        <taxon>Cyanobacteriota</taxon>
        <taxon>Cyanophyceae</taxon>
        <taxon>Oscillatoriophycideae</taxon>
        <taxon>Oscillatoriales</taxon>
        <taxon>Microcoleaceae</taxon>
        <taxon>Lyngbya</taxon>
    </lineage>
</organism>
<dbReference type="GO" id="GO:0004721">
    <property type="term" value="F:phosphoprotein phosphatase activity"/>
    <property type="evidence" value="ECO:0007669"/>
    <property type="project" value="UniProtKB-KW"/>
</dbReference>
<dbReference type="SUPFAM" id="SSF52799">
    <property type="entry name" value="(Phosphotyrosine protein) phosphatases II"/>
    <property type="match status" value="1"/>
</dbReference>
<evidence type="ECO:0000259" key="3">
    <source>
        <dbReference type="PROSITE" id="PS50054"/>
    </source>
</evidence>
<feature type="domain" description="Tyrosine specific protein phosphatases" evidence="4">
    <location>
        <begin position="74"/>
        <end position="142"/>
    </location>
</feature>
<dbReference type="InterPro" id="IPR003595">
    <property type="entry name" value="Tyr_Pase_cat"/>
</dbReference>
<protein>
    <submittedName>
        <fullName evidence="5">Dual specificity protein phosphatase family protein</fullName>
    </submittedName>
</protein>
<dbReference type="InterPro" id="IPR016130">
    <property type="entry name" value="Tyr_Pase_AS"/>
</dbReference>
<evidence type="ECO:0000256" key="2">
    <source>
        <dbReference type="ARBA" id="ARBA00022912"/>
    </source>
</evidence>
<keyword evidence="1" id="KW-0378">Hydrolase</keyword>
<dbReference type="InterPro" id="IPR000340">
    <property type="entry name" value="Dual-sp_phosphatase_cat-dom"/>
</dbReference>
<dbReference type="AlphaFoldDB" id="A0ABD4T1P3"/>